<keyword evidence="2" id="KW-1185">Reference proteome</keyword>
<accession>A0A8X6T514</accession>
<evidence type="ECO:0000313" key="1">
    <source>
        <dbReference type="EMBL" id="GFY20361.1"/>
    </source>
</evidence>
<dbReference type="AlphaFoldDB" id="A0A8X6T514"/>
<gene>
    <name evidence="1" type="ORF">TNCV_209931</name>
</gene>
<dbReference type="Proteomes" id="UP000887159">
    <property type="component" value="Unassembled WGS sequence"/>
</dbReference>
<protein>
    <submittedName>
        <fullName evidence="1">Uncharacterized protein</fullName>
    </submittedName>
</protein>
<name>A0A8X6T514_TRICX</name>
<proteinExistence type="predicted"/>
<reference evidence="1" key="1">
    <citation type="submission" date="2020-08" db="EMBL/GenBank/DDBJ databases">
        <title>Multicomponent nature underlies the extraordinary mechanical properties of spider dragline silk.</title>
        <authorList>
            <person name="Kono N."/>
            <person name="Nakamura H."/>
            <person name="Mori M."/>
            <person name="Yoshida Y."/>
            <person name="Ohtoshi R."/>
            <person name="Malay A.D."/>
            <person name="Moran D.A.P."/>
            <person name="Tomita M."/>
            <person name="Numata K."/>
            <person name="Arakawa K."/>
        </authorList>
    </citation>
    <scope>NUCLEOTIDE SEQUENCE</scope>
</reference>
<comment type="caution">
    <text evidence="1">The sequence shown here is derived from an EMBL/GenBank/DDBJ whole genome shotgun (WGS) entry which is preliminary data.</text>
</comment>
<evidence type="ECO:0000313" key="2">
    <source>
        <dbReference type="Proteomes" id="UP000887159"/>
    </source>
</evidence>
<organism evidence="1 2">
    <name type="scientific">Trichonephila clavipes</name>
    <name type="common">Golden silk orbweaver</name>
    <name type="synonym">Nephila clavipes</name>
    <dbReference type="NCBI Taxonomy" id="2585209"/>
    <lineage>
        <taxon>Eukaryota</taxon>
        <taxon>Metazoa</taxon>
        <taxon>Ecdysozoa</taxon>
        <taxon>Arthropoda</taxon>
        <taxon>Chelicerata</taxon>
        <taxon>Arachnida</taxon>
        <taxon>Araneae</taxon>
        <taxon>Araneomorphae</taxon>
        <taxon>Entelegynae</taxon>
        <taxon>Araneoidea</taxon>
        <taxon>Nephilidae</taxon>
        <taxon>Trichonephila</taxon>
    </lineage>
</organism>
<dbReference type="EMBL" id="BMAU01021355">
    <property type="protein sequence ID" value="GFY20361.1"/>
    <property type="molecule type" value="Genomic_DNA"/>
</dbReference>
<sequence>MGYKTIGIKHLLWTSSDSVEKMRSGIFWYDEKGALEISQYSFRKITLQTRWFGGIVWNGASLISWGMTPSVA</sequence>